<dbReference type="GO" id="GO:0072699">
    <property type="term" value="P:protein localization to cortical microtubule cytoskeleton"/>
    <property type="evidence" value="ECO:0007669"/>
    <property type="project" value="TreeGrafter"/>
</dbReference>
<reference evidence="5" key="2">
    <citation type="submission" date="2025-08" db="UniProtKB">
        <authorList>
            <consortium name="RefSeq"/>
        </authorList>
    </citation>
    <scope>IDENTIFICATION</scope>
    <source>
        <tissue evidence="5">Leaf</tissue>
    </source>
</reference>
<feature type="region of interest" description="Disordered" evidence="3">
    <location>
        <begin position="140"/>
        <end position="189"/>
    </location>
</feature>
<feature type="coiled-coil region" evidence="2">
    <location>
        <begin position="335"/>
        <end position="362"/>
    </location>
</feature>
<dbReference type="OrthoDB" id="1922539at2759"/>
<evidence type="ECO:0000256" key="3">
    <source>
        <dbReference type="SAM" id="MobiDB-lite"/>
    </source>
</evidence>
<feature type="region of interest" description="Disordered" evidence="3">
    <location>
        <begin position="1"/>
        <end position="32"/>
    </location>
</feature>
<dbReference type="GeneID" id="116210323"/>
<evidence type="ECO:0000313" key="4">
    <source>
        <dbReference type="Proteomes" id="UP000515151"/>
    </source>
</evidence>
<accession>A0A6P8DWD8</accession>
<feature type="compositionally biased region" description="Pro residues" evidence="3">
    <location>
        <begin position="170"/>
        <end position="182"/>
    </location>
</feature>
<dbReference type="InterPro" id="IPR040265">
    <property type="entry name" value="CHUP1/IPGA1-like"/>
</dbReference>
<feature type="compositionally biased region" description="Pro residues" evidence="3">
    <location>
        <begin position="9"/>
        <end position="22"/>
    </location>
</feature>
<organism evidence="4 5">
    <name type="scientific">Punica granatum</name>
    <name type="common">Pomegranate</name>
    <dbReference type="NCBI Taxonomy" id="22663"/>
    <lineage>
        <taxon>Eukaryota</taxon>
        <taxon>Viridiplantae</taxon>
        <taxon>Streptophyta</taxon>
        <taxon>Embryophyta</taxon>
        <taxon>Tracheophyta</taxon>
        <taxon>Spermatophyta</taxon>
        <taxon>Magnoliopsida</taxon>
        <taxon>eudicotyledons</taxon>
        <taxon>Gunneridae</taxon>
        <taxon>Pentapetalae</taxon>
        <taxon>rosids</taxon>
        <taxon>malvids</taxon>
        <taxon>Myrtales</taxon>
        <taxon>Lythraceae</taxon>
        <taxon>Punica</taxon>
    </lineage>
</organism>
<dbReference type="SUPFAM" id="SSF101447">
    <property type="entry name" value="Formin homology 2 domain (FH2 domain)"/>
    <property type="match status" value="1"/>
</dbReference>
<dbReference type="RefSeq" id="XP_031400045.1">
    <property type="nucleotide sequence ID" value="XM_031544185.1"/>
</dbReference>
<dbReference type="GO" id="GO:0055028">
    <property type="term" value="C:cortical microtubule"/>
    <property type="evidence" value="ECO:0007669"/>
    <property type="project" value="TreeGrafter"/>
</dbReference>
<feature type="coiled-coil region" evidence="2">
    <location>
        <begin position="35"/>
        <end position="76"/>
    </location>
</feature>
<reference evidence="4" key="1">
    <citation type="journal article" date="2020" name="Plant Biotechnol. J.">
        <title>The pomegranate (Punica granatum L.) draft genome dissects genetic divergence between soft- and hard-seeded cultivars.</title>
        <authorList>
            <person name="Luo X."/>
            <person name="Li H."/>
            <person name="Wu Z."/>
            <person name="Yao W."/>
            <person name="Zhao P."/>
            <person name="Cao D."/>
            <person name="Yu H."/>
            <person name="Li K."/>
            <person name="Poudel K."/>
            <person name="Zhao D."/>
            <person name="Zhang F."/>
            <person name="Xia X."/>
            <person name="Chen L."/>
            <person name="Wang Q."/>
            <person name="Jing D."/>
            <person name="Cao S."/>
        </authorList>
    </citation>
    <scope>NUCLEOTIDE SEQUENCE [LARGE SCALE GENOMIC DNA]</scope>
    <source>
        <strain evidence="4">cv. Tunisia</strain>
    </source>
</reference>
<protein>
    <submittedName>
        <fullName evidence="5">Protein CHUP1, chloroplastic</fullName>
    </submittedName>
</protein>
<name>A0A6P8DWD8_PUNGR</name>
<keyword evidence="1 2" id="KW-0175">Coiled coil</keyword>
<evidence type="ECO:0000313" key="5">
    <source>
        <dbReference type="RefSeq" id="XP_031400045.1"/>
    </source>
</evidence>
<gene>
    <name evidence="5" type="primary">LOC116210323</name>
</gene>
<dbReference type="Proteomes" id="UP000515151">
    <property type="component" value="Chromosome 6"/>
</dbReference>
<sequence length="458" mass="51757">MKRQELTVPLPPPPPPPPPPPHGTGGGDEDGSDIILILRTELEASLQRNDSLEKDNLELRKEVARLKSQISALRAHDNERKSLLWKKIHSSIDTENALLLASQAQQKPSPPPANAFDQHHLRIETDNLCLKSKLDFVPGKERADRVPKPPPKPIAFPSNSLKEMNGKKMPPAPAPPPPPPPSKSSVGTRAVRRVPEVVELYRSLTRKDACTDNKSNPAGAPAVIFNRNMIGEIENRSTYLSAIKSEVERQGQFINFLIKEVDSAAFKDISDVETFVKWLDEELSSLVDERAVLKHFPQWPERKADAMREAAFSYRDLRNLDSEVTSFRDNPKEPLTSALRRMQALQDRLEGSINNMERVRDSTSKRYREFQIPWQWMQDTGLVGQMKLSSLRLGKEYMKRVARELRGESNTNGCSCSSVEGNLNLLLQGVRFAYRVHQFAGGFDEETIQAFEELKKFK</sequence>
<evidence type="ECO:0000256" key="2">
    <source>
        <dbReference type="SAM" id="Coils"/>
    </source>
</evidence>
<proteinExistence type="predicted"/>
<evidence type="ECO:0000256" key="1">
    <source>
        <dbReference type="ARBA" id="ARBA00023054"/>
    </source>
</evidence>
<keyword evidence="4" id="KW-1185">Reference proteome</keyword>
<dbReference type="PANTHER" id="PTHR31342">
    <property type="entry name" value="PROTEIN CHUP1, CHLOROPLASTIC"/>
    <property type="match status" value="1"/>
</dbReference>
<dbReference type="AlphaFoldDB" id="A0A6P8DWD8"/>
<dbReference type="PANTHER" id="PTHR31342:SF48">
    <property type="entry name" value="CHUP1-LIKE PROTEIN"/>
    <property type="match status" value="1"/>
</dbReference>